<evidence type="ECO:0000313" key="1">
    <source>
        <dbReference type="EMBL" id="MPN14244.1"/>
    </source>
</evidence>
<sequence length="157" mass="17428">MLREAQLRNLKTIPNSGMAVTMDIGEELCIHPSRKQEVGERLAYLALSKTYKLDGYKCRTPIYKSMKIEGGKAYLSFNDCDMNVAPLNVPLSDFEIAGEDKVFYPANAVIQKGTGLTVSAPEVPNPIAVRYGFKNWVKGSLFDTSGLPVSSFRTDNW</sequence>
<dbReference type="InterPro" id="IPR039329">
    <property type="entry name" value="SIAE"/>
</dbReference>
<dbReference type="GO" id="GO:0001681">
    <property type="term" value="F:sialate O-acetylesterase activity"/>
    <property type="evidence" value="ECO:0007669"/>
    <property type="project" value="InterPro"/>
</dbReference>
<name>A0A645FPS8_9ZZZZ</name>
<reference evidence="1" key="1">
    <citation type="submission" date="2019-08" db="EMBL/GenBank/DDBJ databases">
        <authorList>
            <person name="Kucharzyk K."/>
            <person name="Murdoch R.W."/>
            <person name="Higgins S."/>
            <person name="Loffler F."/>
        </authorList>
    </citation>
    <scope>NUCLEOTIDE SEQUENCE</scope>
</reference>
<dbReference type="SUPFAM" id="SSF52266">
    <property type="entry name" value="SGNH hydrolase"/>
    <property type="match status" value="1"/>
</dbReference>
<proteinExistence type="predicted"/>
<dbReference type="GO" id="GO:0005975">
    <property type="term" value="P:carbohydrate metabolic process"/>
    <property type="evidence" value="ECO:0007669"/>
    <property type="project" value="TreeGrafter"/>
</dbReference>
<comment type="caution">
    <text evidence="1">The sequence shown here is derived from an EMBL/GenBank/DDBJ whole genome shotgun (WGS) entry which is preliminary data.</text>
</comment>
<gene>
    <name evidence="1" type="ORF">SDC9_161570</name>
</gene>
<protein>
    <recommendedName>
        <fullName evidence="2">Sialate O-acetylesterase domain-containing protein</fullName>
    </recommendedName>
</protein>
<dbReference type="Gene3D" id="3.40.50.1110">
    <property type="entry name" value="SGNH hydrolase"/>
    <property type="match status" value="1"/>
</dbReference>
<dbReference type="PANTHER" id="PTHR22901:SF0">
    <property type="entry name" value="SIALATE O-ACETYLESTERASE"/>
    <property type="match status" value="1"/>
</dbReference>
<dbReference type="AlphaFoldDB" id="A0A645FPS8"/>
<organism evidence="1">
    <name type="scientific">bioreactor metagenome</name>
    <dbReference type="NCBI Taxonomy" id="1076179"/>
    <lineage>
        <taxon>unclassified sequences</taxon>
        <taxon>metagenomes</taxon>
        <taxon>ecological metagenomes</taxon>
    </lineage>
</organism>
<evidence type="ECO:0008006" key="2">
    <source>
        <dbReference type="Google" id="ProtNLM"/>
    </source>
</evidence>
<dbReference type="EMBL" id="VSSQ01060845">
    <property type="protein sequence ID" value="MPN14244.1"/>
    <property type="molecule type" value="Genomic_DNA"/>
</dbReference>
<dbReference type="InterPro" id="IPR036514">
    <property type="entry name" value="SGNH_hydro_sf"/>
</dbReference>
<accession>A0A645FPS8</accession>
<dbReference type="PANTHER" id="PTHR22901">
    <property type="entry name" value="SIALATE O-ACETYLESTERASE"/>
    <property type="match status" value="1"/>
</dbReference>